<dbReference type="PANTHER" id="PTHR35023:SF1">
    <property type="entry name" value="MG-PROTOPORPHYRIN IX CHELATASE"/>
    <property type="match status" value="1"/>
</dbReference>
<dbReference type="KEGG" id="rcp:RCAP_rcp00019"/>
<dbReference type="EMBL" id="CP001313">
    <property type="protein sequence ID" value="ADE87277.1"/>
    <property type="molecule type" value="Genomic_DNA"/>
</dbReference>
<dbReference type="Gene3D" id="3.40.50.410">
    <property type="entry name" value="von Willebrand factor, type A domain"/>
    <property type="match status" value="1"/>
</dbReference>
<dbReference type="SUPFAM" id="SSF53300">
    <property type="entry name" value="vWA-like"/>
    <property type="match status" value="1"/>
</dbReference>
<evidence type="ECO:0000313" key="1">
    <source>
        <dbReference type="EMBL" id="ADE87277.1"/>
    </source>
</evidence>
<organism evidence="1 2">
    <name type="scientific">Rhodobacter capsulatus (strain ATCC BAA-309 / NBRC 16581 / SB1003)</name>
    <dbReference type="NCBI Taxonomy" id="272942"/>
    <lineage>
        <taxon>Bacteria</taxon>
        <taxon>Pseudomonadati</taxon>
        <taxon>Pseudomonadota</taxon>
        <taxon>Alphaproteobacteria</taxon>
        <taxon>Rhodobacterales</taxon>
        <taxon>Rhodobacter group</taxon>
        <taxon>Rhodobacter</taxon>
    </lineage>
</organism>
<dbReference type="InterPro" id="IPR052989">
    <property type="entry name" value="Mg-chelatase_DI-like"/>
</dbReference>
<gene>
    <name evidence="1" type="ordered locus">RCAP_rcp00019</name>
</gene>
<dbReference type="InterPro" id="IPR036465">
    <property type="entry name" value="vWFA_dom_sf"/>
</dbReference>
<dbReference type="OrthoDB" id="9775079at2"/>
<geneLocation type="plasmid" evidence="1 2">
    <name>pRCB133</name>
</geneLocation>
<keyword evidence="2" id="KW-1185">Reference proteome</keyword>
<reference key="1">
    <citation type="submission" date="2008-12" db="EMBL/GenBank/DDBJ databases">
        <title>Complete genome sequence of Rhodobacter capsulatus SB1003.</title>
        <authorList>
            <person name="Strnad H."/>
            <person name="Lapidus A."/>
            <person name="Vlcek C."/>
            <person name="Ulbrich P."/>
            <person name="Paces J."/>
            <person name="Maltsev N."/>
            <person name="Kumar V."/>
            <person name="Kogan Y."/>
            <person name="Milgram A."/>
            <person name="Rebrekov D."/>
            <person name="Mazur M."/>
            <person name="Cox R."/>
            <person name="Kyrpides N."/>
            <person name="Kolar M."/>
            <person name="Sachova J."/>
            <person name="Ridl J."/>
            <person name="Ivanova N."/>
            <person name="Kapatral V."/>
            <person name="Los T."/>
            <person name="Lykidis A."/>
            <person name="Mikhailova N."/>
            <person name="Reznik G."/>
            <person name="Vasieva O."/>
            <person name="Fonstein M."/>
            <person name="Paces V."/>
            <person name="Haselkorn R."/>
        </authorList>
    </citation>
    <scope>NUCLEOTIDE SEQUENCE</scope>
    <source>
        <strain>SB1003</strain>
    </source>
</reference>
<reference evidence="1 2" key="2">
    <citation type="journal article" date="2010" name="J. Bacteriol.">
        <title>Complete genome sequence of the photosynthetic purple nonsulfur bacterium Rhodobacter capsulatus SB 1003.</title>
        <authorList>
            <person name="Strnad H."/>
            <person name="Lapidus A."/>
            <person name="Paces J."/>
            <person name="Ulbrich P."/>
            <person name="Vlcek C."/>
            <person name="Paces V."/>
            <person name="Haselkorn R."/>
        </authorList>
    </citation>
    <scope>NUCLEOTIDE SEQUENCE [LARGE SCALE GENOMIC DNA]</scope>
    <source>
        <strain evidence="2">ATCC BAA-309 / NBRC 16581 / SB1003</strain>
        <plasmid evidence="1 2">pRCB133</plasmid>
    </source>
</reference>
<protein>
    <submittedName>
        <fullName evidence="1">Conserved domain protein</fullName>
    </submittedName>
</protein>
<keyword evidence="1" id="KW-0614">Plasmid</keyword>
<dbReference type="AlphaFoldDB" id="D5AVE2"/>
<dbReference type="PANTHER" id="PTHR35023">
    <property type="entry name" value="CHELATASE-RELATED"/>
    <property type="match status" value="1"/>
</dbReference>
<dbReference type="HOGENOM" id="CLU_2247993_0_0_5"/>
<proteinExistence type="predicted"/>
<accession>D5AVE2</accession>
<evidence type="ECO:0000313" key="2">
    <source>
        <dbReference type="Proteomes" id="UP000002361"/>
    </source>
</evidence>
<sequence length="104" mass="10931">MVVFRHRSAEVVLPPTGSVDRAARLLAELEVGGRTPLTQGLGEAANVLRQVQRRDPNVLPLVIVMTDGRANAGLGTAPPHEEALQAAAGLPPCRSTMSGCLVRT</sequence>
<dbReference type="Proteomes" id="UP000002361">
    <property type="component" value="Plasmid pRCB133"/>
</dbReference>
<name>D5AVE2_RHOCB</name>